<dbReference type="InterPro" id="IPR002698">
    <property type="entry name" value="FTHF_cligase"/>
</dbReference>
<gene>
    <name evidence="5" type="ORF">JR050_06140</name>
</gene>
<reference evidence="5 6" key="1">
    <citation type="submission" date="2021-02" db="EMBL/GenBank/DDBJ databases">
        <title>Bacillus sp. RD4P76, an endophyte from a halophyte.</title>
        <authorList>
            <person name="Sun J.-Q."/>
        </authorList>
    </citation>
    <scope>NUCLEOTIDE SEQUENCE [LARGE SCALE GENOMIC DNA]</scope>
    <source>
        <strain evidence="5 6">RD4P76</strain>
    </source>
</reference>
<proteinExistence type="inferred from homology"/>
<keyword evidence="3 4" id="KW-0067">ATP-binding</keyword>
<dbReference type="PANTHER" id="PTHR23407">
    <property type="entry name" value="ATPASE INHIBITOR/5-FORMYLTETRAHYDROFOLATE CYCLO-LIGASE"/>
    <property type="match status" value="1"/>
</dbReference>
<keyword evidence="6" id="KW-1185">Reference proteome</keyword>
<comment type="similarity">
    <text evidence="1 4">Belongs to the 5-formyltetrahydrofolate cyclo-ligase family.</text>
</comment>
<comment type="caution">
    <text evidence="5">The sequence shown here is derived from an EMBL/GenBank/DDBJ whole genome shotgun (WGS) entry which is preliminary data.</text>
</comment>
<accession>A0ABS2DFK9</accession>
<comment type="catalytic activity">
    <reaction evidence="4">
        <text>(6S)-5-formyl-5,6,7,8-tetrahydrofolate + ATP = (6R)-5,10-methenyltetrahydrofolate + ADP + phosphate</text>
        <dbReference type="Rhea" id="RHEA:10488"/>
        <dbReference type="ChEBI" id="CHEBI:30616"/>
        <dbReference type="ChEBI" id="CHEBI:43474"/>
        <dbReference type="ChEBI" id="CHEBI:57455"/>
        <dbReference type="ChEBI" id="CHEBI:57457"/>
        <dbReference type="ChEBI" id="CHEBI:456216"/>
        <dbReference type="EC" id="6.3.3.2"/>
    </reaction>
</comment>
<evidence type="ECO:0000256" key="4">
    <source>
        <dbReference type="RuleBase" id="RU361279"/>
    </source>
</evidence>
<dbReference type="RefSeq" id="WP_204202633.1">
    <property type="nucleotide sequence ID" value="NZ_JAFELM010000021.1"/>
</dbReference>
<dbReference type="SUPFAM" id="SSF100950">
    <property type="entry name" value="NagB/RpiA/CoA transferase-like"/>
    <property type="match status" value="1"/>
</dbReference>
<keyword evidence="2 4" id="KW-0547">Nucleotide-binding</keyword>
<dbReference type="EC" id="6.3.3.2" evidence="4"/>
<dbReference type="GO" id="GO:0030272">
    <property type="term" value="F:5-formyltetrahydrofolate cyclo-ligase activity"/>
    <property type="evidence" value="ECO:0007669"/>
    <property type="project" value="UniProtKB-EC"/>
</dbReference>
<name>A0ABS2DFK9_9BACI</name>
<keyword evidence="5" id="KW-0436">Ligase</keyword>
<evidence type="ECO:0000313" key="5">
    <source>
        <dbReference type="EMBL" id="MBM6617254.1"/>
    </source>
</evidence>
<dbReference type="EMBL" id="JAFELM010000021">
    <property type="protein sequence ID" value="MBM6617254.1"/>
    <property type="molecule type" value="Genomic_DNA"/>
</dbReference>
<dbReference type="Pfam" id="PF01812">
    <property type="entry name" value="5-FTHF_cyc-lig"/>
    <property type="match status" value="1"/>
</dbReference>
<dbReference type="Gene3D" id="3.40.50.10420">
    <property type="entry name" value="NagB/RpiA/CoA transferase-like"/>
    <property type="match status" value="1"/>
</dbReference>
<comment type="cofactor">
    <cofactor evidence="4">
        <name>Mg(2+)</name>
        <dbReference type="ChEBI" id="CHEBI:18420"/>
    </cofactor>
</comment>
<evidence type="ECO:0000256" key="2">
    <source>
        <dbReference type="ARBA" id="ARBA00022741"/>
    </source>
</evidence>
<evidence type="ECO:0000256" key="3">
    <source>
        <dbReference type="ARBA" id="ARBA00022840"/>
    </source>
</evidence>
<evidence type="ECO:0000313" key="6">
    <source>
        <dbReference type="Proteomes" id="UP001518925"/>
    </source>
</evidence>
<dbReference type="NCBIfam" id="TIGR02727">
    <property type="entry name" value="MTHFS_bact"/>
    <property type="match status" value="1"/>
</dbReference>
<sequence>MNEEKKELRKLVKQHLNHLNKEQFTIYSSQIQHTLFGQKKWTEANVIGITISRGTEIETKGIIEKAWEQGKKVAIPKCFPEDKSMTFYIFSDFSQLEEVYFGLQEPIPSETIAVNSTDIDLLIVPGVAFTENGYRIGYGGGYYDRFLSHYGGTTFSLLLECQLVPALPIEDHDIPVQQLITERRILHCE</sequence>
<dbReference type="InterPro" id="IPR037171">
    <property type="entry name" value="NagB/RpiA_transferase-like"/>
</dbReference>
<dbReference type="PIRSF" id="PIRSF006806">
    <property type="entry name" value="FTHF_cligase"/>
    <property type="match status" value="1"/>
</dbReference>
<protein>
    <recommendedName>
        <fullName evidence="4">5-formyltetrahydrofolate cyclo-ligase</fullName>
        <ecNumber evidence="4">6.3.3.2</ecNumber>
    </recommendedName>
</protein>
<dbReference type="Proteomes" id="UP001518925">
    <property type="component" value="Unassembled WGS sequence"/>
</dbReference>
<keyword evidence="4" id="KW-0479">Metal-binding</keyword>
<dbReference type="InterPro" id="IPR024185">
    <property type="entry name" value="FTHF_cligase-like_sf"/>
</dbReference>
<organism evidence="5 6">
    <name type="scientific">Bacillus suaedaesalsae</name>
    <dbReference type="NCBI Taxonomy" id="2810349"/>
    <lineage>
        <taxon>Bacteria</taxon>
        <taxon>Bacillati</taxon>
        <taxon>Bacillota</taxon>
        <taxon>Bacilli</taxon>
        <taxon>Bacillales</taxon>
        <taxon>Bacillaceae</taxon>
        <taxon>Bacillus</taxon>
    </lineage>
</organism>
<dbReference type="PANTHER" id="PTHR23407:SF1">
    <property type="entry name" value="5-FORMYLTETRAHYDROFOLATE CYCLO-LIGASE"/>
    <property type="match status" value="1"/>
</dbReference>
<keyword evidence="4" id="KW-0460">Magnesium</keyword>
<evidence type="ECO:0000256" key="1">
    <source>
        <dbReference type="ARBA" id="ARBA00010638"/>
    </source>
</evidence>